<dbReference type="InterPro" id="IPR043135">
    <property type="entry name" value="Fur_C"/>
</dbReference>
<proteinExistence type="inferred from homology"/>
<dbReference type="InterPro" id="IPR036390">
    <property type="entry name" value="WH_DNA-bd_sf"/>
</dbReference>
<dbReference type="RefSeq" id="WP_178347927.1">
    <property type="nucleotide sequence ID" value="NZ_JACRTE010000003.1"/>
</dbReference>
<evidence type="ECO:0000256" key="3">
    <source>
        <dbReference type="ARBA" id="ARBA00022833"/>
    </source>
</evidence>
<name>A0A926F8I6_9FIRM</name>
<dbReference type="Proteomes" id="UP000647416">
    <property type="component" value="Unassembled WGS sequence"/>
</dbReference>
<keyword evidence="7" id="KW-0479">Metal-binding</keyword>
<keyword evidence="5" id="KW-0238">DNA-binding</keyword>
<dbReference type="GO" id="GO:0000976">
    <property type="term" value="F:transcription cis-regulatory region binding"/>
    <property type="evidence" value="ECO:0007669"/>
    <property type="project" value="TreeGrafter"/>
</dbReference>
<dbReference type="GO" id="GO:0008270">
    <property type="term" value="F:zinc ion binding"/>
    <property type="evidence" value="ECO:0007669"/>
    <property type="project" value="TreeGrafter"/>
</dbReference>
<comment type="cofactor">
    <cofactor evidence="7">
        <name>Zn(2+)</name>
        <dbReference type="ChEBI" id="CHEBI:29105"/>
    </cofactor>
    <text evidence="7">Binds 1 zinc ion per subunit.</text>
</comment>
<evidence type="ECO:0000256" key="7">
    <source>
        <dbReference type="PIRSR" id="PIRSR602481-1"/>
    </source>
</evidence>
<dbReference type="EMBL" id="JACRTE010000003">
    <property type="protein sequence ID" value="MBC8595895.1"/>
    <property type="molecule type" value="Genomic_DNA"/>
</dbReference>
<evidence type="ECO:0000256" key="6">
    <source>
        <dbReference type="ARBA" id="ARBA00023163"/>
    </source>
</evidence>
<dbReference type="Gene3D" id="3.30.1490.190">
    <property type="match status" value="1"/>
</dbReference>
<evidence type="ECO:0000256" key="4">
    <source>
        <dbReference type="ARBA" id="ARBA00023015"/>
    </source>
</evidence>
<evidence type="ECO:0000313" key="9">
    <source>
        <dbReference type="Proteomes" id="UP000647416"/>
    </source>
</evidence>
<evidence type="ECO:0000256" key="2">
    <source>
        <dbReference type="ARBA" id="ARBA00022491"/>
    </source>
</evidence>
<keyword evidence="2" id="KW-0678">Repressor</keyword>
<dbReference type="PANTHER" id="PTHR33202:SF7">
    <property type="entry name" value="FERRIC UPTAKE REGULATION PROTEIN"/>
    <property type="match status" value="1"/>
</dbReference>
<gene>
    <name evidence="8" type="ORF">H8706_03305</name>
</gene>
<dbReference type="GO" id="GO:1900376">
    <property type="term" value="P:regulation of secondary metabolite biosynthetic process"/>
    <property type="evidence" value="ECO:0007669"/>
    <property type="project" value="TreeGrafter"/>
</dbReference>
<evidence type="ECO:0000256" key="1">
    <source>
        <dbReference type="ARBA" id="ARBA00007957"/>
    </source>
</evidence>
<keyword evidence="9" id="KW-1185">Reference proteome</keyword>
<sequence>MKTTRYSHQREVILDNVLSRKDHPTAEQIYEDVKKEIPNISLGTVYRNLNFLAGEGKILKVDLEKSVFDSTLEGHNHMLCEKCGRVVDVDVDINTANFFDKLGNIITKADVRFTGICAQCKNL</sequence>
<keyword evidence="3 7" id="KW-0862">Zinc</keyword>
<dbReference type="SUPFAM" id="SSF46785">
    <property type="entry name" value="Winged helix' DNA-binding domain"/>
    <property type="match status" value="1"/>
</dbReference>
<evidence type="ECO:0000256" key="5">
    <source>
        <dbReference type="ARBA" id="ARBA00023125"/>
    </source>
</evidence>
<dbReference type="GO" id="GO:0045892">
    <property type="term" value="P:negative regulation of DNA-templated transcription"/>
    <property type="evidence" value="ECO:0007669"/>
    <property type="project" value="TreeGrafter"/>
</dbReference>
<reference evidence="8" key="1">
    <citation type="submission" date="2020-08" db="EMBL/GenBank/DDBJ databases">
        <title>Genome public.</title>
        <authorList>
            <person name="Liu C."/>
            <person name="Sun Q."/>
        </authorList>
    </citation>
    <scope>NUCLEOTIDE SEQUENCE</scope>
    <source>
        <strain evidence="8">NSJ-50</strain>
    </source>
</reference>
<protein>
    <submittedName>
        <fullName evidence="8">Transcriptional repressor</fullName>
    </submittedName>
</protein>
<keyword evidence="4" id="KW-0805">Transcription regulation</keyword>
<dbReference type="Pfam" id="PF01475">
    <property type="entry name" value="FUR"/>
    <property type="match status" value="1"/>
</dbReference>
<dbReference type="PANTHER" id="PTHR33202">
    <property type="entry name" value="ZINC UPTAKE REGULATION PROTEIN"/>
    <property type="match status" value="1"/>
</dbReference>
<comment type="caution">
    <text evidence="8">The sequence shown here is derived from an EMBL/GenBank/DDBJ whole genome shotgun (WGS) entry which is preliminary data.</text>
</comment>
<accession>A0A926F8I6</accession>
<keyword evidence="6" id="KW-0804">Transcription</keyword>
<evidence type="ECO:0000313" key="8">
    <source>
        <dbReference type="EMBL" id="MBC8595895.1"/>
    </source>
</evidence>
<dbReference type="InterPro" id="IPR002481">
    <property type="entry name" value="FUR"/>
</dbReference>
<feature type="binding site" evidence="7">
    <location>
        <position position="120"/>
    </location>
    <ligand>
        <name>Zn(2+)</name>
        <dbReference type="ChEBI" id="CHEBI:29105"/>
    </ligand>
</feature>
<feature type="binding site" evidence="7">
    <location>
        <position position="80"/>
    </location>
    <ligand>
        <name>Zn(2+)</name>
        <dbReference type="ChEBI" id="CHEBI:29105"/>
    </ligand>
</feature>
<dbReference type="CDD" id="cd07153">
    <property type="entry name" value="Fur_like"/>
    <property type="match status" value="1"/>
</dbReference>
<feature type="binding site" evidence="7">
    <location>
        <position position="117"/>
    </location>
    <ligand>
        <name>Zn(2+)</name>
        <dbReference type="ChEBI" id="CHEBI:29105"/>
    </ligand>
</feature>
<dbReference type="Gene3D" id="1.10.10.10">
    <property type="entry name" value="Winged helix-like DNA-binding domain superfamily/Winged helix DNA-binding domain"/>
    <property type="match status" value="1"/>
</dbReference>
<organism evidence="8 9">
    <name type="scientific">Qingrenia yutianensis</name>
    <dbReference type="NCBI Taxonomy" id="2763676"/>
    <lineage>
        <taxon>Bacteria</taxon>
        <taxon>Bacillati</taxon>
        <taxon>Bacillota</taxon>
        <taxon>Clostridia</taxon>
        <taxon>Eubacteriales</taxon>
        <taxon>Oscillospiraceae</taxon>
        <taxon>Qingrenia</taxon>
    </lineage>
</organism>
<dbReference type="AlphaFoldDB" id="A0A926F8I6"/>
<comment type="similarity">
    <text evidence="1">Belongs to the Fur family.</text>
</comment>
<dbReference type="GO" id="GO:0003700">
    <property type="term" value="F:DNA-binding transcription factor activity"/>
    <property type="evidence" value="ECO:0007669"/>
    <property type="project" value="InterPro"/>
</dbReference>
<feature type="binding site" evidence="7">
    <location>
        <position position="83"/>
    </location>
    <ligand>
        <name>Zn(2+)</name>
        <dbReference type="ChEBI" id="CHEBI:29105"/>
    </ligand>
</feature>
<dbReference type="InterPro" id="IPR036388">
    <property type="entry name" value="WH-like_DNA-bd_sf"/>
</dbReference>